<gene>
    <name evidence="2" type="ORF">B0H17DRAFT_1145548</name>
</gene>
<comment type="caution">
    <text evidence="2">The sequence shown here is derived from an EMBL/GenBank/DDBJ whole genome shotgun (WGS) entry which is preliminary data.</text>
</comment>
<reference evidence="2" key="1">
    <citation type="submission" date="2023-03" db="EMBL/GenBank/DDBJ databases">
        <title>Massive genome expansion in bonnet fungi (Mycena s.s.) driven by repeated elements and novel gene families across ecological guilds.</title>
        <authorList>
            <consortium name="Lawrence Berkeley National Laboratory"/>
            <person name="Harder C.B."/>
            <person name="Miyauchi S."/>
            <person name="Viragh M."/>
            <person name="Kuo A."/>
            <person name="Thoen E."/>
            <person name="Andreopoulos B."/>
            <person name="Lu D."/>
            <person name="Skrede I."/>
            <person name="Drula E."/>
            <person name="Henrissat B."/>
            <person name="Morin E."/>
            <person name="Kohler A."/>
            <person name="Barry K."/>
            <person name="LaButti K."/>
            <person name="Morin E."/>
            <person name="Salamov A."/>
            <person name="Lipzen A."/>
            <person name="Mereny Z."/>
            <person name="Hegedus B."/>
            <person name="Baldrian P."/>
            <person name="Stursova M."/>
            <person name="Weitz H."/>
            <person name="Taylor A."/>
            <person name="Grigoriev I.V."/>
            <person name="Nagy L.G."/>
            <person name="Martin F."/>
            <person name="Kauserud H."/>
        </authorList>
    </citation>
    <scope>NUCLEOTIDE SEQUENCE</scope>
    <source>
        <strain evidence="2">CBHHK067</strain>
    </source>
</reference>
<dbReference type="AlphaFoldDB" id="A0AAD7CQR4"/>
<name>A0AAD7CQR4_MYCRO</name>
<feature type="region of interest" description="Disordered" evidence="1">
    <location>
        <begin position="202"/>
        <end position="229"/>
    </location>
</feature>
<evidence type="ECO:0000313" key="2">
    <source>
        <dbReference type="EMBL" id="KAJ7658517.1"/>
    </source>
</evidence>
<evidence type="ECO:0000313" key="3">
    <source>
        <dbReference type="Proteomes" id="UP001221757"/>
    </source>
</evidence>
<feature type="compositionally biased region" description="Basic and acidic residues" evidence="1">
    <location>
        <begin position="202"/>
        <end position="211"/>
    </location>
</feature>
<evidence type="ECO:0000256" key="1">
    <source>
        <dbReference type="SAM" id="MobiDB-lite"/>
    </source>
</evidence>
<proteinExistence type="predicted"/>
<dbReference type="Proteomes" id="UP001221757">
    <property type="component" value="Unassembled WGS sequence"/>
</dbReference>
<keyword evidence="3" id="KW-1185">Reference proteome</keyword>
<accession>A0AAD7CQR4</accession>
<sequence length="252" mass="27529">MSDEPAPLPPLNNLPCGGKDNEQDSCQHIFIYTDSSRILCFKCVSEKGAEAITNYKFRSKCGLTGSKVTDPCGICEHRETEAKGLANEAKEAARRARAAQAQLSFKTGSKPMVDVTNHVVGPSTSMAELQDIWTSNKSACWTLTYKVCLDTKINGCFGTQTYAAYSDELIPAALDGMVKQINLHWTEYNGHELALLVKRHPHEEEDKEPAQGKRKAGSNSYGNSAGTRGFTGWGCDGVLAKEARTCKHQHGK</sequence>
<organism evidence="2 3">
    <name type="scientific">Mycena rosella</name>
    <name type="common">Pink bonnet</name>
    <name type="synonym">Agaricus rosellus</name>
    <dbReference type="NCBI Taxonomy" id="1033263"/>
    <lineage>
        <taxon>Eukaryota</taxon>
        <taxon>Fungi</taxon>
        <taxon>Dikarya</taxon>
        <taxon>Basidiomycota</taxon>
        <taxon>Agaricomycotina</taxon>
        <taxon>Agaricomycetes</taxon>
        <taxon>Agaricomycetidae</taxon>
        <taxon>Agaricales</taxon>
        <taxon>Marasmiineae</taxon>
        <taxon>Mycenaceae</taxon>
        <taxon>Mycena</taxon>
    </lineage>
</organism>
<feature type="compositionally biased region" description="Polar residues" evidence="1">
    <location>
        <begin position="217"/>
        <end position="226"/>
    </location>
</feature>
<dbReference type="EMBL" id="JARKIE010000278">
    <property type="protein sequence ID" value="KAJ7658517.1"/>
    <property type="molecule type" value="Genomic_DNA"/>
</dbReference>
<protein>
    <submittedName>
        <fullName evidence="2">Uncharacterized protein</fullName>
    </submittedName>
</protein>